<dbReference type="PANTHER" id="PTHR11188">
    <property type="entry name" value="ARRESTIN DOMAIN CONTAINING PROTEIN"/>
    <property type="match status" value="1"/>
</dbReference>
<dbReference type="PANTHER" id="PTHR11188:SF17">
    <property type="entry name" value="FI21816P1"/>
    <property type="match status" value="1"/>
</dbReference>
<gene>
    <name evidence="3" type="ORF">HYH03_008926</name>
</gene>
<feature type="compositionally biased region" description="Acidic residues" evidence="1">
    <location>
        <begin position="434"/>
        <end position="444"/>
    </location>
</feature>
<evidence type="ECO:0000313" key="4">
    <source>
        <dbReference type="Proteomes" id="UP000612055"/>
    </source>
</evidence>
<dbReference type="InterPro" id="IPR050357">
    <property type="entry name" value="Arrestin_domain-protein"/>
</dbReference>
<feature type="compositionally biased region" description="Low complexity" evidence="1">
    <location>
        <begin position="66"/>
        <end position="100"/>
    </location>
</feature>
<dbReference type="OrthoDB" id="7785529at2759"/>
<keyword evidence="4" id="KW-1185">Reference proteome</keyword>
<evidence type="ECO:0000259" key="2">
    <source>
        <dbReference type="Pfam" id="PF00339"/>
    </source>
</evidence>
<dbReference type="GO" id="GO:0005737">
    <property type="term" value="C:cytoplasm"/>
    <property type="evidence" value="ECO:0007669"/>
    <property type="project" value="TreeGrafter"/>
</dbReference>
<dbReference type="EMBL" id="JAEHOE010000042">
    <property type="protein sequence ID" value="KAG2492761.1"/>
    <property type="molecule type" value="Genomic_DNA"/>
</dbReference>
<dbReference type="Pfam" id="PF00339">
    <property type="entry name" value="Arrestin_N"/>
    <property type="match status" value="1"/>
</dbReference>
<feature type="domain" description="Arrestin-like N-terminal" evidence="2">
    <location>
        <begin position="25"/>
        <end position="156"/>
    </location>
</feature>
<sequence>MGGHPQLSARPQVLPQVLLDKASAFPGTRVTGHILVTALEDVPHCSSLDISIVGVESTSWWSGPHRSSSQRSSDGASSSASSTSGSWRSTDWRSAAAASAGPPPRQQHSGERTIYKASVTLQRWADHEVLPAGHYRMPFSIALPPKAPPSFALREGEPDPITGLDSSVTAVLSYQVVASLRRGSQAQGGALPFPSLTGAAPLTVLPPVLPAPAAAAAASHRPSDWDVVEVRRRVLPCLPRLPPSSQGSVAVALRLGKASHWSGEEVEVEVEVHNHSPASLPPGRVSLLRRLTLGSHSGPECAARFDTLAEVQLPGIKPGASLEGERALRLKLRLPDSAPASLEAGLFKHVYTVDLALDTSSSGSASGHGSGSGPDHAGLGLGERRSIGGLVQLSVQVAVQPRPIAQASMRLPAMPVLTEATAEEARAACACEEGNEDEVDCGEEGEGRDRPTVKDMERSSWRKAVAGLRERGSGNRSSGRAR</sequence>
<proteinExistence type="predicted"/>
<dbReference type="InterPro" id="IPR011021">
    <property type="entry name" value="Arrestin-like_N"/>
</dbReference>
<organism evidence="3 4">
    <name type="scientific">Edaphochlamys debaryana</name>
    <dbReference type="NCBI Taxonomy" id="47281"/>
    <lineage>
        <taxon>Eukaryota</taxon>
        <taxon>Viridiplantae</taxon>
        <taxon>Chlorophyta</taxon>
        <taxon>core chlorophytes</taxon>
        <taxon>Chlorophyceae</taxon>
        <taxon>CS clade</taxon>
        <taxon>Chlamydomonadales</taxon>
        <taxon>Chlamydomonadales incertae sedis</taxon>
        <taxon>Edaphochlamys</taxon>
    </lineage>
</organism>
<reference evidence="3" key="1">
    <citation type="journal article" date="2020" name="bioRxiv">
        <title>Comparative genomics of Chlamydomonas.</title>
        <authorList>
            <person name="Craig R.J."/>
            <person name="Hasan A.R."/>
            <person name="Ness R.W."/>
            <person name="Keightley P.D."/>
        </authorList>
    </citation>
    <scope>NUCLEOTIDE SEQUENCE</scope>
    <source>
        <strain evidence="3">CCAP 11/70</strain>
    </source>
</reference>
<feature type="region of interest" description="Disordered" evidence="1">
    <location>
        <begin position="60"/>
        <end position="110"/>
    </location>
</feature>
<dbReference type="GO" id="GO:0015031">
    <property type="term" value="P:protein transport"/>
    <property type="evidence" value="ECO:0007669"/>
    <property type="project" value="TreeGrafter"/>
</dbReference>
<accession>A0A836BXH8</accession>
<feature type="compositionally biased region" description="Basic and acidic residues" evidence="1">
    <location>
        <begin position="445"/>
        <end position="460"/>
    </location>
</feature>
<comment type="caution">
    <text evidence="3">The sequence shown here is derived from an EMBL/GenBank/DDBJ whole genome shotgun (WGS) entry which is preliminary data.</text>
</comment>
<dbReference type="Gene3D" id="2.60.40.640">
    <property type="match status" value="2"/>
</dbReference>
<dbReference type="Proteomes" id="UP000612055">
    <property type="component" value="Unassembled WGS sequence"/>
</dbReference>
<protein>
    <recommendedName>
        <fullName evidence="2">Arrestin-like N-terminal domain-containing protein</fullName>
    </recommendedName>
</protein>
<evidence type="ECO:0000313" key="3">
    <source>
        <dbReference type="EMBL" id="KAG2492761.1"/>
    </source>
</evidence>
<feature type="region of interest" description="Disordered" evidence="1">
    <location>
        <begin position="434"/>
        <end position="482"/>
    </location>
</feature>
<dbReference type="InterPro" id="IPR014752">
    <property type="entry name" value="Arrestin-like_C"/>
</dbReference>
<evidence type="ECO:0000256" key="1">
    <source>
        <dbReference type="SAM" id="MobiDB-lite"/>
    </source>
</evidence>
<feature type="region of interest" description="Disordered" evidence="1">
    <location>
        <begin position="360"/>
        <end position="381"/>
    </location>
</feature>
<dbReference type="AlphaFoldDB" id="A0A836BXH8"/>
<name>A0A836BXH8_9CHLO</name>